<dbReference type="EMBL" id="ACRF02000018">
    <property type="protein sequence ID" value="EEW92312.1"/>
    <property type="molecule type" value="Genomic_DNA"/>
</dbReference>
<evidence type="ECO:0000256" key="1">
    <source>
        <dbReference type="SAM" id="SignalP"/>
    </source>
</evidence>
<dbReference type="PANTHER" id="PTHR42852:SF17">
    <property type="entry name" value="THIOREDOXIN-LIKE PROTEIN HI_1115"/>
    <property type="match status" value="1"/>
</dbReference>
<organism evidence="3 4">
    <name type="scientific">Granulicatella elegans ATCC 700633</name>
    <dbReference type="NCBI Taxonomy" id="626369"/>
    <lineage>
        <taxon>Bacteria</taxon>
        <taxon>Bacillati</taxon>
        <taxon>Bacillota</taxon>
        <taxon>Bacilli</taxon>
        <taxon>Lactobacillales</taxon>
        <taxon>Carnobacteriaceae</taxon>
        <taxon>Granulicatella</taxon>
    </lineage>
</organism>
<dbReference type="InterPro" id="IPR036249">
    <property type="entry name" value="Thioredoxin-like_sf"/>
</dbReference>
<dbReference type="AlphaFoldDB" id="D0BNS7"/>
<dbReference type="SUPFAM" id="SSF52833">
    <property type="entry name" value="Thioredoxin-like"/>
    <property type="match status" value="1"/>
</dbReference>
<dbReference type="InterPro" id="IPR013740">
    <property type="entry name" value="Redoxin"/>
</dbReference>
<feature type="signal peptide" evidence="1">
    <location>
        <begin position="1"/>
        <end position="21"/>
    </location>
</feature>
<dbReference type="PANTHER" id="PTHR42852">
    <property type="entry name" value="THIOL:DISULFIDE INTERCHANGE PROTEIN DSBE"/>
    <property type="match status" value="1"/>
</dbReference>
<dbReference type="HOGENOM" id="CLU_042529_11_4_9"/>
<proteinExistence type="predicted"/>
<dbReference type="InterPro" id="IPR050553">
    <property type="entry name" value="Thioredoxin_ResA/DsbE_sf"/>
</dbReference>
<feature type="domain" description="Thioredoxin" evidence="2">
    <location>
        <begin position="50"/>
        <end position="188"/>
    </location>
</feature>
<evidence type="ECO:0000313" key="3">
    <source>
        <dbReference type="EMBL" id="EEW92312.1"/>
    </source>
</evidence>
<keyword evidence="1" id="KW-0732">Signal</keyword>
<dbReference type="GO" id="GO:0016491">
    <property type="term" value="F:oxidoreductase activity"/>
    <property type="evidence" value="ECO:0007669"/>
    <property type="project" value="InterPro"/>
</dbReference>
<dbReference type="CDD" id="cd02966">
    <property type="entry name" value="TlpA_like_family"/>
    <property type="match status" value="1"/>
</dbReference>
<keyword evidence="4" id="KW-1185">Reference proteome</keyword>
<dbReference type="RefSeq" id="WP_006703888.1">
    <property type="nucleotide sequence ID" value="NZ_KI391971.1"/>
</dbReference>
<name>D0BNS7_9LACT</name>
<dbReference type="OrthoDB" id="25753at2"/>
<dbReference type="InterPro" id="IPR013766">
    <property type="entry name" value="Thioredoxin_domain"/>
</dbReference>
<dbReference type="PROSITE" id="PS51352">
    <property type="entry name" value="THIOREDOXIN_2"/>
    <property type="match status" value="1"/>
</dbReference>
<gene>
    <name evidence="3" type="ORF">HMPREF0446_01612</name>
</gene>
<dbReference type="Proteomes" id="UP000002939">
    <property type="component" value="Unassembled WGS sequence"/>
</dbReference>
<reference evidence="3" key="2">
    <citation type="submission" date="2011-10" db="EMBL/GenBank/DDBJ databases">
        <title>The Genome Sequence of Granulicatella elegans ATCC 700633.</title>
        <authorList>
            <consortium name="The Broad Institute Genome Sequencing Platform"/>
            <consortium name="The Broad Institute Genome Sequencing Center for Infectious Disease"/>
            <person name="Earl A."/>
            <person name="Ward D."/>
            <person name="Feldgarden M."/>
            <person name="Gevers D."/>
            <person name="Sibley C.D."/>
            <person name="Field T.R."/>
            <person name="Grinwis M."/>
            <person name="Eshaghurshan C.S."/>
            <person name="Surette M.G."/>
            <person name="Young S.K."/>
            <person name="Zeng Q."/>
            <person name="Gargeya S."/>
            <person name="Fitzgerald M."/>
            <person name="Haas B."/>
            <person name="Abouelleil A."/>
            <person name="Alvarado L."/>
            <person name="Arachchi H.M."/>
            <person name="Berlin A."/>
            <person name="Brown A."/>
            <person name="Chapman S.B."/>
            <person name="Chen Z."/>
            <person name="Dunbar C."/>
            <person name="Freedman E."/>
            <person name="Gearin G."/>
            <person name="Goldberg J."/>
            <person name="Griggs A."/>
            <person name="Gujja S."/>
            <person name="Heiman D."/>
            <person name="Howarth C."/>
            <person name="Larson L."/>
            <person name="Lui A."/>
            <person name="MacDonald P.J.P."/>
            <person name="Montmayeur A."/>
            <person name="Murphy C."/>
            <person name="Neiman D."/>
            <person name="Pearson M."/>
            <person name="Priest M."/>
            <person name="Roberts A."/>
            <person name="Saif S."/>
            <person name="Shea T."/>
            <person name="Shenoy N."/>
            <person name="Sisk P."/>
            <person name="Stolte C."/>
            <person name="Sykes S."/>
            <person name="Wortman J."/>
            <person name="Nusbaum C."/>
            <person name="Birren B."/>
        </authorList>
    </citation>
    <scope>NUCLEOTIDE SEQUENCE [LARGE SCALE GENOMIC DNA]</scope>
    <source>
        <strain evidence="3">ATCC 700633</strain>
    </source>
</reference>
<dbReference type="PROSITE" id="PS51257">
    <property type="entry name" value="PROKAR_LIPOPROTEIN"/>
    <property type="match status" value="1"/>
</dbReference>
<protein>
    <recommendedName>
        <fullName evidence="2">Thioredoxin domain-containing protein</fullName>
    </recommendedName>
</protein>
<reference evidence="3" key="1">
    <citation type="submission" date="2009-09" db="EMBL/GenBank/DDBJ databases">
        <authorList>
            <consortium name="The Broad Institute Genome Sequencing Platform"/>
            <person name="Ward D."/>
            <person name="Feldgarden M."/>
            <person name="Earl A."/>
            <person name="Young S.K."/>
            <person name="Zeng Q."/>
            <person name="Koehrsen M."/>
            <person name="Alvarado L."/>
            <person name="Berlin A."/>
            <person name="Bochicchio J."/>
            <person name="Borenstein D."/>
            <person name="Chapman S.B."/>
            <person name="Chen Z."/>
            <person name="Engels R."/>
            <person name="Freedman E."/>
            <person name="Gellesch M."/>
            <person name="Goldberg J."/>
            <person name="Griggs A."/>
            <person name="Gujja S."/>
            <person name="Heilman E."/>
            <person name="Heiman D."/>
            <person name="Hepburn T."/>
            <person name="Howarth C."/>
            <person name="Jen D."/>
            <person name="Larson L."/>
            <person name="Lewis B."/>
            <person name="Mehta T."/>
            <person name="Park D."/>
            <person name="Pearson M."/>
            <person name="Roberts A."/>
            <person name="Saif S."/>
            <person name="Shea T."/>
            <person name="Shenoy N."/>
            <person name="Sisk P."/>
            <person name="Stolte C."/>
            <person name="Sykes S."/>
            <person name="Thomson T."/>
            <person name="Walk T."/>
            <person name="White J."/>
            <person name="Yandava C."/>
            <person name="Sibley C.D."/>
            <person name="Field T.R."/>
            <person name="Grinwis M."/>
            <person name="Eshaghurshan C.S."/>
            <person name="Surette M.G."/>
            <person name="Haas B."/>
            <person name="Nusbaum C."/>
            <person name="Birren B."/>
        </authorList>
    </citation>
    <scope>NUCLEOTIDE SEQUENCE [LARGE SCALE GENOMIC DNA]</scope>
    <source>
        <strain evidence="3">ATCC 700633</strain>
    </source>
</reference>
<dbReference type="Pfam" id="PF08534">
    <property type="entry name" value="Redoxin"/>
    <property type="match status" value="1"/>
</dbReference>
<dbReference type="eggNOG" id="COG0526">
    <property type="taxonomic scope" value="Bacteria"/>
</dbReference>
<evidence type="ECO:0000259" key="2">
    <source>
        <dbReference type="PROSITE" id="PS51352"/>
    </source>
</evidence>
<feature type="chain" id="PRO_5039613710" description="Thioredoxin domain-containing protein" evidence="1">
    <location>
        <begin position="22"/>
        <end position="188"/>
    </location>
</feature>
<comment type="caution">
    <text evidence="3">The sequence shown here is derived from an EMBL/GenBank/DDBJ whole genome shotgun (WGS) entry which is preliminary data.</text>
</comment>
<dbReference type="Gene3D" id="3.40.30.10">
    <property type="entry name" value="Glutaredoxin"/>
    <property type="match status" value="1"/>
</dbReference>
<accession>D0BNS7</accession>
<dbReference type="STRING" id="626369.HMPREF0446_01612"/>
<sequence>MKNYKKFLTHSILFGSLFVLAAGCQSTSTTNNTTTTTATTTAAKEKSTTDLIGEALPNFAFETADAQQKTPADFKGKKIVYVAWASWCPDCQQELPILNELRKDYHDSVEFVLVNLLVKGETPEKAQAFLKEKGLEFNYYSDKEKSFQKALEIHSIPTMIFVDQEGKIKNVIDEVKDKATIDEVIKGL</sequence>
<evidence type="ECO:0000313" key="4">
    <source>
        <dbReference type="Proteomes" id="UP000002939"/>
    </source>
</evidence>